<dbReference type="RefSeq" id="YP_418129.1">
    <property type="nucleotide sequence ID" value="NC_007623.1"/>
</dbReference>
<reference evidence="1 2" key="2">
    <citation type="journal article" date="2003" name="Res. Microbiol.">
        <title>Myoviridae bacteriophages of Pseudomonas aeruginosa: a long and complex evolutionary pathway.</title>
        <authorList>
            <person name="Krylov V.N."/>
            <person name="Pleteneva E.A."/>
            <person name="Bourkalsteva M.V."/>
            <person name="Shaburova O.V."/>
            <person name="Volckaert G."/>
            <person name="Sykilinda N.N."/>
            <person name="Kurochkina L.P."/>
            <person name="Mesyanzhinov V.V."/>
        </authorList>
    </citation>
    <scope>NUCLEOTIDE SEQUENCE [LARGE SCALE GENOMIC DNA]</scope>
</reference>
<organism evidence="1 2">
    <name type="scientific">Pseudomonas phage EL</name>
    <dbReference type="NCBI Taxonomy" id="273133"/>
    <lineage>
        <taxon>Viruses</taxon>
        <taxon>Duplodnaviria</taxon>
        <taxon>Heunggongvirae</taxon>
        <taxon>Uroviricota</taxon>
        <taxon>Caudoviricetes</taxon>
        <taxon>Chimalliviridae</taxon>
        <taxon>Elvirus</taxon>
        <taxon>Elvirus EL</taxon>
    </lineage>
</organism>
<reference evidence="1 2" key="1">
    <citation type="journal article" date="2002" name="Genetika">
        <title>Phenogenetic characterization of a group of giant Phi KZ-like bacteriophages of Pseudomonas aeruginosa].</title>
        <authorList>
            <person name="Burkal'tseva M.V."/>
            <person name="Krylov V.N."/>
            <person name="Pleteneva E.A."/>
            <person name="Shaburova O.V."/>
            <person name="Krylov S.V."/>
            <person name="Volckaert G."/>
            <person name="Sykilinda N.N."/>
            <person name="Kurochkina L.P."/>
            <person name="Mesyanzhinov V.V."/>
        </authorList>
    </citation>
    <scope>NUCLEOTIDE SEQUENCE [LARGE SCALE GENOMIC DNA]</scope>
</reference>
<dbReference type="EMBL" id="AJ697969">
    <property type="protein sequence ID" value="CAG27190.1"/>
    <property type="molecule type" value="Genomic_DNA"/>
</dbReference>
<accession>Q2Z0Y5</accession>
<sequence>MLGTTLPQMPCAVPLRQPSCSLLSSRVDRGFLTGVTVYLFPTFLRGVGNRTFSLSAMCRGYRHVVHYKGHARGLWEWHLP</sequence>
<name>Q2Z0Y5_9CAUD</name>
<reference evidence="1 2" key="4">
    <citation type="journal article" date="2005" name="J. Mol. Biol.">
        <title>Genome comparison of Pseudomonas aeruginosa large phages.</title>
        <authorList>
            <person name="Hertveldt K."/>
            <person name="Lavigne R."/>
            <person name="Pleteneva E."/>
            <person name="Sernova N."/>
            <person name="Kurochkina L."/>
            <person name="Korchevskii R."/>
            <person name="Robben J."/>
            <person name="Mesyanzhinov V."/>
            <person name="Krylov V.N."/>
            <person name="Volckaert G."/>
        </authorList>
    </citation>
    <scope>NUCLEOTIDE SEQUENCE</scope>
</reference>
<keyword evidence="2" id="KW-1185">Reference proteome</keyword>
<dbReference type="Proteomes" id="UP000001239">
    <property type="component" value="Segment"/>
</dbReference>
<evidence type="ECO:0000313" key="2">
    <source>
        <dbReference type="Proteomes" id="UP000001239"/>
    </source>
</evidence>
<evidence type="ECO:0000313" key="1">
    <source>
        <dbReference type="EMBL" id="CAG27190.1"/>
    </source>
</evidence>
<dbReference type="KEGG" id="vg:5176705"/>
<dbReference type="GeneID" id="5176705"/>
<protein>
    <submittedName>
        <fullName evidence="1">Uncharacterized protein</fullName>
    </submittedName>
</protein>
<reference evidence="1 2" key="3">
    <citation type="journal article" date="2004" name="Bioinformatics">
        <title>PHIRE, a deterministic approach to reveal regulatory elements in bacteriophage genomes.</title>
        <authorList>
            <person name="Lavigne R."/>
            <person name="Sun W.D."/>
            <person name="Volckaert G."/>
        </authorList>
    </citation>
    <scope>NUCLEOTIDE SEQUENCE [LARGE SCALE GENOMIC DNA]</scope>
</reference>
<proteinExistence type="predicted"/>